<accession>A0A0N1HWR5</accession>
<proteinExistence type="predicted"/>
<dbReference type="PANTHER" id="PTHR14614">
    <property type="entry name" value="HEPATOCELLULAR CARCINOMA-ASSOCIATED ANTIGEN"/>
    <property type="match status" value="1"/>
</dbReference>
<dbReference type="Gene3D" id="3.40.50.150">
    <property type="entry name" value="Vaccinia Virus protein VP39"/>
    <property type="match status" value="1"/>
</dbReference>
<dbReference type="SUPFAM" id="SSF53335">
    <property type="entry name" value="S-adenosyl-L-methionine-dependent methyltransferases"/>
    <property type="match status" value="1"/>
</dbReference>
<dbReference type="PANTHER" id="PTHR14614:SF97">
    <property type="entry name" value="S-ADENOSYL-L-METHIONINE-DEPENDENT METHYLTRANSFERASES SUPERFAMILY PROTEIN"/>
    <property type="match status" value="1"/>
</dbReference>
<dbReference type="InterPro" id="IPR029063">
    <property type="entry name" value="SAM-dependent_MTases_sf"/>
</dbReference>
<dbReference type="Pfam" id="PF10294">
    <property type="entry name" value="Methyltransf_16"/>
    <property type="match status" value="1"/>
</dbReference>
<evidence type="ECO:0008006" key="4">
    <source>
        <dbReference type="Google" id="ProtNLM"/>
    </source>
</evidence>
<protein>
    <recommendedName>
        <fullName evidence="4">Methyltransferase</fullName>
    </recommendedName>
</protein>
<gene>
    <name evidence="2" type="ORF">ABL78_4323</name>
</gene>
<dbReference type="OMA" id="FCEQRVD"/>
<evidence type="ECO:0000313" key="2">
    <source>
        <dbReference type="EMBL" id="KPI86594.1"/>
    </source>
</evidence>
<evidence type="ECO:0000256" key="1">
    <source>
        <dbReference type="SAM" id="MobiDB-lite"/>
    </source>
</evidence>
<dbReference type="InterPro" id="IPR019410">
    <property type="entry name" value="Methyltransf_16"/>
</dbReference>
<evidence type="ECO:0000313" key="3">
    <source>
        <dbReference type="Proteomes" id="UP000038009"/>
    </source>
</evidence>
<dbReference type="OrthoDB" id="413520at2759"/>
<sequence>MLAWRVEEVESPYGTVATLHWAVPDDAEDGQADPRSPNPTALQVELESAEDQLGAVLWNSNPAALNYLHTHIFMLPRSKDSEAATPRSETLSSSPLEGKNIVELGAGVGCLGIALAMAGARVAVTDMKELLPLMAHNVKLNERRVQARSHGVGYCAALQWKWGPTVATNVYKQLHKEMNVAMKSSGSSAEEVAFVSRVMSAMVESLEKPSDSLEQCSGALQSAASKTASTLPYHYVIMCDALYGNPKDWPALLYTLTELLATNPDGCVVVNFCEQRVDNVEGAFLKALHDENQRVHVPASQRDTVGDPLWTAVMDSALQCVRMAAARKNGSGMRGGAASTSAAAAELHSAREQAVTALLNYVLVQRRGPYRWTYTTEVIAEAQSELNMVVRASRIRWTLEGTEDASADGVATPVGTRHRPREAVTDAHHSHTTALKKVRR</sequence>
<reference evidence="2 3" key="1">
    <citation type="journal article" date="2015" name="PLoS Pathog.">
        <title>Leptomonas seymouri: Adaptations to the Dixenous Life Cycle Analyzed by Genome Sequencing, Transcriptome Profiling and Co-infection with Leishmania donovani.</title>
        <authorList>
            <person name="Kraeva N."/>
            <person name="Butenko A."/>
            <person name="Hlavacova J."/>
            <person name="Kostygov A."/>
            <person name="Myskova J."/>
            <person name="Grybchuk D."/>
            <person name="Lestinova T."/>
            <person name="Votypka J."/>
            <person name="Volf P."/>
            <person name="Opperdoes F."/>
            <person name="Flegontov P."/>
            <person name="Lukes J."/>
            <person name="Yurchenko V."/>
        </authorList>
    </citation>
    <scope>NUCLEOTIDE SEQUENCE [LARGE SCALE GENOMIC DNA]</scope>
    <source>
        <strain evidence="2 3">ATCC 30220</strain>
    </source>
</reference>
<dbReference type="VEuPathDB" id="TriTrypDB:Lsey_0123_0040"/>
<dbReference type="AlphaFoldDB" id="A0A0N1HWR5"/>
<dbReference type="EMBL" id="LJSK01000123">
    <property type="protein sequence ID" value="KPI86594.1"/>
    <property type="molecule type" value="Genomic_DNA"/>
</dbReference>
<feature type="region of interest" description="Disordered" evidence="1">
    <location>
        <begin position="406"/>
        <end position="440"/>
    </location>
</feature>
<dbReference type="Proteomes" id="UP000038009">
    <property type="component" value="Unassembled WGS sequence"/>
</dbReference>
<name>A0A0N1HWR5_LEPSE</name>
<comment type="caution">
    <text evidence="2">The sequence shown here is derived from an EMBL/GenBank/DDBJ whole genome shotgun (WGS) entry which is preliminary data.</text>
</comment>
<keyword evidence="3" id="KW-1185">Reference proteome</keyword>
<organism evidence="2 3">
    <name type="scientific">Leptomonas seymouri</name>
    <dbReference type="NCBI Taxonomy" id="5684"/>
    <lineage>
        <taxon>Eukaryota</taxon>
        <taxon>Discoba</taxon>
        <taxon>Euglenozoa</taxon>
        <taxon>Kinetoplastea</taxon>
        <taxon>Metakinetoplastina</taxon>
        <taxon>Trypanosomatida</taxon>
        <taxon>Trypanosomatidae</taxon>
        <taxon>Leishmaniinae</taxon>
        <taxon>Leptomonas</taxon>
    </lineage>
</organism>
<feature type="compositionally biased region" description="Basic residues" evidence="1">
    <location>
        <begin position="430"/>
        <end position="440"/>
    </location>
</feature>